<accession>A0A7J7LE46</accession>
<keyword evidence="2" id="KW-0106">Calcium</keyword>
<dbReference type="Pfam" id="PF07724">
    <property type="entry name" value="AAA_2"/>
    <property type="match status" value="1"/>
</dbReference>
<dbReference type="PROSITE" id="PS00018">
    <property type="entry name" value="EF_HAND_1"/>
    <property type="match status" value="2"/>
</dbReference>
<dbReference type="GO" id="GO:0005524">
    <property type="term" value="F:ATP binding"/>
    <property type="evidence" value="ECO:0007669"/>
    <property type="project" value="UniProtKB-KW"/>
</dbReference>
<evidence type="ECO:0000256" key="3">
    <source>
        <dbReference type="ARBA" id="ARBA00022840"/>
    </source>
</evidence>
<evidence type="ECO:0000313" key="6">
    <source>
        <dbReference type="EMBL" id="KAF6140829.1"/>
    </source>
</evidence>
<proteinExistence type="predicted"/>
<feature type="domain" description="EF-hand" evidence="5">
    <location>
        <begin position="718"/>
        <end position="753"/>
    </location>
</feature>
<dbReference type="CDD" id="cd19497">
    <property type="entry name" value="RecA-like_ClpX"/>
    <property type="match status" value="1"/>
</dbReference>
<dbReference type="PANTHER" id="PTHR48102:SF6">
    <property type="entry name" value="CLP PROTEASE REGULATORY SUBUNIT CLPX1, MITOCHONDRIAL"/>
    <property type="match status" value="1"/>
</dbReference>
<evidence type="ECO:0000256" key="1">
    <source>
        <dbReference type="ARBA" id="ARBA00022741"/>
    </source>
</evidence>
<dbReference type="InterPro" id="IPR018247">
    <property type="entry name" value="EF_Hand_1_Ca_BS"/>
</dbReference>
<dbReference type="SUPFAM" id="SSF47473">
    <property type="entry name" value="EF-hand"/>
    <property type="match status" value="1"/>
</dbReference>
<name>A0A7J7LE46_9MAGN</name>
<dbReference type="PANTHER" id="PTHR48102">
    <property type="entry name" value="ATP-DEPENDENT CLP PROTEASE ATP-BINDING SUBUNIT CLPX-LIKE, MITOCHONDRIAL-RELATED"/>
    <property type="match status" value="1"/>
</dbReference>
<keyword evidence="3" id="KW-0067">ATP-binding</keyword>
<reference evidence="6 7" key="1">
    <citation type="journal article" date="2020" name="IScience">
        <title>Genome Sequencing of the Endangered Kingdonia uniflora (Circaeasteraceae, Ranunculales) Reveals Potential Mechanisms of Evolutionary Specialization.</title>
        <authorList>
            <person name="Sun Y."/>
            <person name="Deng T."/>
            <person name="Zhang A."/>
            <person name="Moore M.J."/>
            <person name="Landis J.B."/>
            <person name="Lin N."/>
            <person name="Zhang H."/>
            <person name="Zhang X."/>
            <person name="Huang J."/>
            <person name="Zhang X."/>
            <person name="Sun H."/>
            <person name="Wang H."/>
        </authorList>
    </citation>
    <scope>NUCLEOTIDE SEQUENCE [LARGE SCALE GENOMIC DNA]</scope>
    <source>
        <strain evidence="6">TB1705</strain>
        <tissue evidence="6">Leaf</tissue>
    </source>
</reference>
<dbReference type="Pfam" id="PF10431">
    <property type="entry name" value="ClpB_D2-small"/>
    <property type="match status" value="1"/>
</dbReference>
<feature type="domain" description="EF-hand" evidence="5">
    <location>
        <begin position="682"/>
        <end position="717"/>
    </location>
</feature>
<dbReference type="FunFam" id="1.10.8.60:FF:000002">
    <property type="entry name" value="ATP-dependent Clp protease ATP-binding subunit ClpX"/>
    <property type="match status" value="1"/>
</dbReference>
<sequence>MAAAAALRSKSMKEAASRTVSQSRYFVLNHMHVGRTSSSNIHCKFKTPYCFNSFKLVSLQGDFVDKGSDFLRDTQRVLPDIDKEKKERCREHISILDVLRACDGEPPEVWQPPGGGIIVRTVGPNMNWFHGGGGSGGGGGSSRSEGGVGSDTKDGVWGGANMGDNIPSPKEICKGLDKFVIGQEHAKKVLSVAVYNHYKRIYHESQEKWAPGNSSNIADATDYDAVELEKSNVLLMGPTGSGLISYSDYLKYHQFSLKKMKLTFVSRTGKTLLAKTLARFVNVPFVIADATTLTQASCEPGISGGKQRIKAGYVGEDVESILYKLLTIADYNVAAAQQGIVYIDEVDKITKKSESLNISRDVSGEGVQQALLKMLEGTVVNVPEKGPRKHTRGENIQIDTKDILFICGGAFINLEKTISERRQDSSIGFGAPVRSNMRTGGPTNNEITSSLLETVESSDLIAYGLIPEFVGRFAVLVSLAALNEDQLVQLSNITSTPMEPGARASVPPLFWPLLSPLGTLVPPNLQVLTEPKNALGKQYKKMFQMNGVKLHFTVKALRLIAKEATSKNTGARGLRSILENILMDAMYEVISRLMDDVKRVQSSTFFHLIRNVEMTCTLVTCEDDLNGWIPGKHRIAMPIRKILDSLSSFSSNLMACANVFDISFKQIPPSSPISAYKPRNKTKEDDVHKIFPYFDRNSDQRISSEELRTYFLAMGEKMSEEEAKVVVKELDGDGDGLLDIGDFMKLMEGDGGEEELKIAFEVYEAEHGSGCFCVHLTFSLAFLLEIPDTRTGNNRIDAVVVDEDAIGPDGGAKILYGDGALDHYLSQHRLKDAENTRDGYDGERDMEPELSSIVASM</sequence>
<feature type="compositionally biased region" description="Gly residues" evidence="4">
    <location>
        <begin position="130"/>
        <end position="149"/>
    </location>
</feature>
<evidence type="ECO:0000256" key="4">
    <source>
        <dbReference type="SAM" id="MobiDB-lite"/>
    </source>
</evidence>
<dbReference type="GO" id="GO:0016887">
    <property type="term" value="F:ATP hydrolysis activity"/>
    <property type="evidence" value="ECO:0007669"/>
    <property type="project" value="InterPro"/>
</dbReference>
<dbReference type="GO" id="GO:0005509">
    <property type="term" value="F:calcium ion binding"/>
    <property type="evidence" value="ECO:0007669"/>
    <property type="project" value="InterPro"/>
</dbReference>
<keyword evidence="7" id="KW-1185">Reference proteome</keyword>
<dbReference type="Gene3D" id="1.10.238.10">
    <property type="entry name" value="EF-hand"/>
    <property type="match status" value="1"/>
</dbReference>
<dbReference type="Proteomes" id="UP000541444">
    <property type="component" value="Unassembled WGS sequence"/>
</dbReference>
<keyword evidence="1" id="KW-0547">Nucleotide-binding</keyword>
<dbReference type="InterPro" id="IPR050052">
    <property type="entry name" value="ATP-dep_Clp_protease_ClpX"/>
</dbReference>
<evidence type="ECO:0000259" key="5">
    <source>
        <dbReference type="PROSITE" id="PS50222"/>
    </source>
</evidence>
<comment type="caution">
    <text evidence="6">The sequence shown here is derived from an EMBL/GenBank/DDBJ whole genome shotgun (WGS) entry which is preliminary data.</text>
</comment>
<dbReference type="InterPro" id="IPR011992">
    <property type="entry name" value="EF-hand-dom_pair"/>
</dbReference>
<dbReference type="InterPro" id="IPR027417">
    <property type="entry name" value="P-loop_NTPase"/>
</dbReference>
<evidence type="ECO:0000313" key="7">
    <source>
        <dbReference type="Proteomes" id="UP000541444"/>
    </source>
</evidence>
<gene>
    <name evidence="6" type="ORF">GIB67_042242</name>
</gene>
<dbReference type="EMBL" id="JACGCM010002347">
    <property type="protein sequence ID" value="KAF6140829.1"/>
    <property type="molecule type" value="Genomic_DNA"/>
</dbReference>
<dbReference type="InterPro" id="IPR003959">
    <property type="entry name" value="ATPase_AAA_core"/>
</dbReference>
<dbReference type="InterPro" id="IPR019489">
    <property type="entry name" value="Clp_ATPase_C"/>
</dbReference>
<feature type="compositionally biased region" description="Basic and acidic residues" evidence="4">
    <location>
        <begin position="834"/>
        <end position="847"/>
    </location>
</feature>
<dbReference type="OrthoDB" id="1721884at2759"/>
<protein>
    <recommendedName>
        <fullName evidence="5">EF-hand domain-containing protein</fullName>
    </recommendedName>
</protein>
<dbReference type="GO" id="GO:0051603">
    <property type="term" value="P:proteolysis involved in protein catabolic process"/>
    <property type="evidence" value="ECO:0007669"/>
    <property type="project" value="TreeGrafter"/>
</dbReference>
<dbReference type="AlphaFoldDB" id="A0A7J7LE46"/>
<dbReference type="GO" id="GO:0005759">
    <property type="term" value="C:mitochondrial matrix"/>
    <property type="evidence" value="ECO:0007669"/>
    <property type="project" value="TreeGrafter"/>
</dbReference>
<dbReference type="PROSITE" id="PS50222">
    <property type="entry name" value="EF_HAND_2"/>
    <property type="match status" value="2"/>
</dbReference>
<evidence type="ECO:0000256" key="2">
    <source>
        <dbReference type="ARBA" id="ARBA00022837"/>
    </source>
</evidence>
<dbReference type="Gene3D" id="3.40.50.300">
    <property type="entry name" value="P-loop containing nucleotide triphosphate hydrolases"/>
    <property type="match status" value="1"/>
</dbReference>
<feature type="region of interest" description="Disordered" evidence="4">
    <location>
        <begin position="834"/>
        <end position="857"/>
    </location>
</feature>
<dbReference type="SMART" id="SM01086">
    <property type="entry name" value="ClpB_D2-small"/>
    <property type="match status" value="1"/>
</dbReference>
<organism evidence="6 7">
    <name type="scientific">Kingdonia uniflora</name>
    <dbReference type="NCBI Taxonomy" id="39325"/>
    <lineage>
        <taxon>Eukaryota</taxon>
        <taxon>Viridiplantae</taxon>
        <taxon>Streptophyta</taxon>
        <taxon>Embryophyta</taxon>
        <taxon>Tracheophyta</taxon>
        <taxon>Spermatophyta</taxon>
        <taxon>Magnoliopsida</taxon>
        <taxon>Ranunculales</taxon>
        <taxon>Circaeasteraceae</taxon>
        <taxon>Kingdonia</taxon>
    </lineage>
</organism>
<dbReference type="SMART" id="SM00054">
    <property type="entry name" value="EFh"/>
    <property type="match status" value="2"/>
</dbReference>
<dbReference type="Pfam" id="PF13499">
    <property type="entry name" value="EF-hand_7"/>
    <property type="match status" value="1"/>
</dbReference>
<dbReference type="SUPFAM" id="SSF52540">
    <property type="entry name" value="P-loop containing nucleoside triphosphate hydrolases"/>
    <property type="match status" value="2"/>
</dbReference>
<dbReference type="Gene3D" id="1.10.8.60">
    <property type="match status" value="1"/>
</dbReference>
<feature type="region of interest" description="Disordered" evidence="4">
    <location>
        <begin position="130"/>
        <end position="153"/>
    </location>
</feature>
<dbReference type="InterPro" id="IPR002048">
    <property type="entry name" value="EF_hand_dom"/>
</dbReference>